<dbReference type="HOGENOM" id="CLU_012833_1_0_0"/>
<evidence type="ECO:0000313" key="8">
    <source>
        <dbReference type="EMBL" id="ACO31556.1"/>
    </source>
</evidence>
<dbReference type="STRING" id="240015.ACP_0921"/>
<dbReference type="Gene3D" id="1.10.3090.10">
    <property type="entry name" value="cca-adding enzyme, domain 2"/>
    <property type="match status" value="1"/>
</dbReference>
<dbReference type="InterPro" id="IPR010043">
    <property type="entry name" value="UTase/UR"/>
</dbReference>
<name>C1F3D2_ACIC5</name>
<evidence type="ECO:0000256" key="2">
    <source>
        <dbReference type="ARBA" id="ARBA00022695"/>
    </source>
</evidence>
<dbReference type="InterPro" id="IPR045865">
    <property type="entry name" value="ACT-like_dom_sf"/>
</dbReference>
<keyword evidence="2 6" id="KW-0548">Nucleotidyltransferase</keyword>
<dbReference type="PANTHER" id="PTHR47320:SF1">
    <property type="entry name" value="BIFUNCTIONAL URIDYLYLTRANSFERASE_URIDYLYL-REMOVING ENZYME"/>
    <property type="match status" value="1"/>
</dbReference>
<dbReference type="CDD" id="cd04899">
    <property type="entry name" value="ACT_ACR-UUR-like_2"/>
    <property type="match status" value="1"/>
</dbReference>
<reference evidence="8 9" key="1">
    <citation type="journal article" date="2009" name="Appl. Environ. Microbiol.">
        <title>Three genomes from the phylum Acidobacteria provide insight into the lifestyles of these microorganisms in soils.</title>
        <authorList>
            <person name="Ward N.L."/>
            <person name="Challacombe J.F."/>
            <person name="Janssen P.H."/>
            <person name="Henrissat B."/>
            <person name="Coutinho P.M."/>
            <person name="Wu M."/>
            <person name="Xie G."/>
            <person name="Haft D.H."/>
            <person name="Sait M."/>
            <person name="Badger J."/>
            <person name="Barabote R.D."/>
            <person name="Bradley B."/>
            <person name="Brettin T.S."/>
            <person name="Brinkac L.M."/>
            <person name="Bruce D."/>
            <person name="Creasy T."/>
            <person name="Daugherty S.C."/>
            <person name="Davidsen T.M."/>
            <person name="DeBoy R.T."/>
            <person name="Detter J.C."/>
            <person name="Dodson R.J."/>
            <person name="Durkin A.S."/>
            <person name="Ganapathy A."/>
            <person name="Gwinn-Giglio M."/>
            <person name="Han C.S."/>
            <person name="Khouri H."/>
            <person name="Kiss H."/>
            <person name="Kothari S.P."/>
            <person name="Madupu R."/>
            <person name="Nelson K.E."/>
            <person name="Nelson W.C."/>
            <person name="Paulsen I."/>
            <person name="Penn K."/>
            <person name="Ren Q."/>
            <person name="Rosovitz M.J."/>
            <person name="Selengut J.D."/>
            <person name="Shrivastava S."/>
            <person name="Sullivan S.A."/>
            <person name="Tapia R."/>
            <person name="Thompson L.S."/>
            <person name="Watkins K.L."/>
            <person name="Yang Q."/>
            <person name="Yu C."/>
            <person name="Zafar N."/>
            <person name="Zhou L."/>
            <person name="Kuske C.R."/>
        </authorList>
    </citation>
    <scope>NUCLEOTIDE SEQUENCE [LARGE SCALE GENOMIC DNA]</scope>
    <source>
        <strain evidence="9">ATCC 51196 / DSM 11244 / BCRC 80197 / JCM 7670 / NBRC 15755 / NCIMB 13165 / 161</strain>
    </source>
</reference>
<gene>
    <name evidence="6 8" type="primary">glnD</name>
    <name evidence="8" type="ordered locus">ACP_0921</name>
</gene>
<accession>C1F3D2</accession>
<dbReference type="InParanoid" id="C1F3D2"/>
<evidence type="ECO:0000256" key="1">
    <source>
        <dbReference type="ARBA" id="ARBA00022679"/>
    </source>
</evidence>
<feature type="domain" description="ACT" evidence="7">
    <location>
        <begin position="821"/>
        <end position="896"/>
    </location>
</feature>
<dbReference type="EMBL" id="CP001472">
    <property type="protein sequence ID" value="ACO31556.1"/>
    <property type="molecule type" value="Genomic_DNA"/>
</dbReference>
<dbReference type="eggNOG" id="COG2844">
    <property type="taxonomic scope" value="Bacteria"/>
</dbReference>
<dbReference type="HAMAP" id="MF_00277">
    <property type="entry name" value="PII_uridylyl_transf"/>
    <property type="match status" value="1"/>
</dbReference>
<dbReference type="Pfam" id="PF08335">
    <property type="entry name" value="GlnD_UR_UTase"/>
    <property type="match status" value="1"/>
</dbReference>
<dbReference type="InterPro" id="IPR006674">
    <property type="entry name" value="HD_domain"/>
</dbReference>
<keyword evidence="5 6" id="KW-0511">Multifunctional enzyme</keyword>
<dbReference type="EC" id="3.1.4.-" evidence="6"/>
<comment type="similarity">
    <text evidence="6">Belongs to the GlnD family.</text>
</comment>
<dbReference type="AlphaFoldDB" id="C1F3D2"/>
<proteinExistence type="inferred from homology"/>
<keyword evidence="1 6" id="KW-0808">Transferase</keyword>
<comment type="cofactor">
    <cofactor evidence="6">
        <name>Mg(2+)</name>
        <dbReference type="ChEBI" id="CHEBI:18420"/>
    </cofactor>
</comment>
<dbReference type="SUPFAM" id="SSF81301">
    <property type="entry name" value="Nucleotidyltransferase"/>
    <property type="match status" value="1"/>
</dbReference>
<dbReference type="PROSITE" id="PS51671">
    <property type="entry name" value="ACT"/>
    <property type="match status" value="2"/>
</dbReference>
<evidence type="ECO:0000256" key="4">
    <source>
        <dbReference type="ARBA" id="ARBA00022842"/>
    </source>
</evidence>
<comment type="activity regulation">
    <text evidence="6">Uridylyltransferase (UTase) activity is inhibited by glutamine, while glutamine activates uridylyl-removing (UR) activity.</text>
</comment>
<comment type="domain">
    <text evidence="6">Has four distinct domains: an N-terminal nucleotidyltransferase (NT) domain responsible for UTase activity, a central HD domain that encodes UR activity, and two C-terminal ACT domains that seem to have a role in glutamine sensing.</text>
</comment>
<dbReference type="InterPro" id="IPR013546">
    <property type="entry name" value="PII_UdlTrfase/GS_AdlTrfase"/>
</dbReference>
<evidence type="ECO:0000256" key="5">
    <source>
        <dbReference type="ARBA" id="ARBA00023268"/>
    </source>
</evidence>
<dbReference type="InterPro" id="IPR002912">
    <property type="entry name" value="ACT_dom"/>
</dbReference>
<dbReference type="Pfam" id="PF01966">
    <property type="entry name" value="HD"/>
    <property type="match status" value="1"/>
</dbReference>
<comment type="catalytic activity">
    <reaction evidence="6">
        <text>[protein-PII]-uridylyl-L-tyrosine + H2O = [protein-PII]-L-tyrosine + UMP + H(+)</text>
        <dbReference type="Rhea" id="RHEA:48600"/>
        <dbReference type="Rhea" id="RHEA-COMP:12147"/>
        <dbReference type="Rhea" id="RHEA-COMP:12148"/>
        <dbReference type="ChEBI" id="CHEBI:15377"/>
        <dbReference type="ChEBI" id="CHEBI:15378"/>
        <dbReference type="ChEBI" id="CHEBI:46858"/>
        <dbReference type="ChEBI" id="CHEBI:57865"/>
        <dbReference type="ChEBI" id="CHEBI:90602"/>
    </reaction>
</comment>
<feature type="region of interest" description="Uridylyltransferase" evidence="6">
    <location>
        <begin position="1"/>
        <end position="358"/>
    </location>
</feature>
<dbReference type="EC" id="2.7.7.59" evidence="6"/>
<dbReference type="Proteomes" id="UP000002207">
    <property type="component" value="Chromosome"/>
</dbReference>
<keyword evidence="3 6" id="KW-0378">Hydrolase</keyword>
<dbReference type="PIRSF" id="PIRSF006288">
    <property type="entry name" value="PII_uridyltransf"/>
    <property type="match status" value="1"/>
</dbReference>
<dbReference type="GO" id="GO:0008773">
    <property type="term" value="F:[protein-PII] uridylyltransferase activity"/>
    <property type="evidence" value="ECO:0007669"/>
    <property type="project" value="UniProtKB-UniRule"/>
</dbReference>
<dbReference type="GO" id="GO:0008081">
    <property type="term" value="F:phosphoric diester hydrolase activity"/>
    <property type="evidence" value="ECO:0007669"/>
    <property type="project" value="UniProtKB-UniRule"/>
</dbReference>
<dbReference type="GO" id="GO:0006808">
    <property type="term" value="P:regulation of nitrogen utilization"/>
    <property type="evidence" value="ECO:0007669"/>
    <property type="project" value="UniProtKB-UniRule"/>
</dbReference>
<dbReference type="FunCoup" id="C1F3D2">
    <property type="interactions" value="224"/>
</dbReference>
<comment type="caution">
    <text evidence="6">Lacks conserved residue(s) required for the propagation of feature annotation.</text>
</comment>
<dbReference type="SUPFAM" id="SSF55021">
    <property type="entry name" value="ACT-like"/>
    <property type="match status" value="2"/>
</dbReference>
<sequence length="896" mass="101759">MSVVPAAAPQADAAASFITFTSGISFSSMEIAPPLLAQCRQRVSQDADSLRQSFERTGDGSAVARRRATSVSLRLKELWQLLFPAASPAPVALVATGGFGRSELFPYSDVDVLYLCENDKAAATYANELRIFSQAMWDIGLRASPMTRTLKECDRIEADNLEFTIALLDRRFLAGQEALYDQLANKLLPDLCLREWQPIVQNLAEIARARHEKFGHTIFHLEPNVKESPGGLRDYHLAQWLTLLNKLHADRAWPQNSASHFYATHSELESAYDFLSATRCFLHYRSKRDDNALDWYGQDEAAARSIGLETAGTSDPAYWMRTYYRQARTIFRRAQLLLDEIPPARRSFYKTLRRKRTPIAGTDFYVEHGRIGLAEGAMVTSAEDMLAVFGYMAQHGHRLNQYAEDSIAEALPVLAVQLPEGPYLWNALRGVLMGPWAADALRTMHALGLLELLIPEFHGIDSLVIRDAYHRYTVDEHTFVVIDNVHKLRQPHEDWERRLATLLPEIERLDLFFLALLMHDTGKARRTGDHAVQSVEFCESLFSRLLFDNEERETVRRLIRLHLEMSAAMRRDIFDEETVRRFAEKIGSPQPLKMLTLMTYADIGGVSPDALTPWKAEQLWQLYISTSNVLDRSVDETRYHVEADPTVLERILVRMPQHAERLKAFLEGLPQRYLQTRLPEQVEKHVTMSFALRQEPVQLSYRRVRQLHEITLITQDRPLLFADMAGVLAAWGMNIVKADAFANAAGLIVDTFQFTDPYRTLELNPSEIERFVAEVREVISHRTQLETLLKARRHRLKRTASKLKVETRIQFDNVASSHSTLLQLTTQDTPGLLRQIALALATEGCNIEVALIDTEGEIAIDVFYLTENGAKLDEARQKSLRTALMDSLAEETEAAS</sequence>
<keyword evidence="9" id="KW-1185">Reference proteome</keyword>
<dbReference type="CDD" id="cd04900">
    <property type="entry name" value="ACT_UUR-like_1"/>
    <property type="match status" value="1"/>
</dbReference>
<dbReference type="InterPro" id="IPR043519">
    <property type="entry name" value="NT_sf"/>
</dbReference>
<evidence type="ECO:0000256" key="3">
    <source>
        <dbReference type="ARBA" id="ARBA00022801"/>
    </source>
</evidence>
<organism evidence="8 9">
    <name type="scientific">Acidobacterium capsulatum (strain ATCC 51196 / DSM 11244 / BCRC 80197 / JCM 7670 / NBRC 15755 / NCIMB 13165 / 161)</name>
    <dbReference type="NCBI Taxonomy" id="240015"/>
    <lineage>
        <taxon>Bacteria</taxon>
        <taxon>Pseudomonadati</taxon>
        <taxon>Acidobacteriota</taxon>
        <taxon>Terriglobia</taxon>
        <taxon>Terriglobales</taxon>
        <taxon>Acidobacteriaceae</taxon>
        <taxon>Acidobacterium</taxon>
    </lineage>
</organism>
<evidence type="ECO:0000256" key="6">
    <source>
        <dbReference type="HAMAP-Rule" id="MF_00277"/>
    </source>
</evidence>
<keyword evidence="4 6" id="KW-0460">Magnesium</keyword>
<evidence type="ECO:0000313" key="9">
    <source>
        <dbReference type="Proteomes" id="UP000002207"/>
    </source>
</evidence>
<comment type="catalytic activity">
    <reaction evidence="6">
        <text>[protein-PII]-L-tyrosine + UTP = [protein-PII]-uridylyl-L-tyrosine + diphosphate</text>
        <dbReference type="Rhea" id="RHEA:13673"/>
        <dbReference type="Rhea" id="RHEA-COMP:12147"/>
        <dbReference type="Rhea" id="RHEA-COMP:12148"/>
        <dbReference type="ChEBI" id="CHEBI:33019"/>
        <dbReference type="ChEBI" id="CHEBI:46398"/>
        <dbReference type="ChEBI" id="CHEBI:46858"/>
        <dbReference type="ChEBI" id="CHEBI:90602"/>
        <dbReference type="EC" id="2.7.7.59"/>
    </reaction>
</comment>
<dbReference type="KEGG" id="aca:ACP_0921"/>
<protein>
    <recommendedName>
        <fullName evidence="6">Bifunctional uridylyltransferase/uridylyl-removing enzyme</fullName>
        <shortName evidence="6">UTase/UR</shortName>
    </recommendedName>
    <alternativeName>
        <fullName evidence="6">Bifunctional [protein-PII] modification enzyme</fullName>
    </alternativeName>
    <alternativeName>
        <fullName evidence="6">Bifunctional nitrogen sensor protein</fullName>
    </alternativeName>
    <domain>
        <recommendedName>
            <fullName evidence="6">[Protein-PII] uridylyltransferase</fullName>
            <shortName evidence="6">PII uridylyltransferase</shortName>
            <shortName evidence="6">UTase</shortName>
            <ecNumber evidence="6">2.7.7.59</ecNumber>
        </recommendedName>
    </domain>
    <domain>
        <recommendedName>
            <fullName evidence="6">[Protein-PII]-UMP uridylyl-removing enzyme</fullName>
            <shortName evidence="6">UR</shortName>
            <ecNumber evidence="6">3.1.4.-</ecNumber>
        </recommendedName>
    </domain>
</protein>
<comment type="function">
    <text evidence="6">Modifies, by uridylylation and deuridylylation, the PII regulatory proteins (GlnB and homologs), in response to the nitrogen status of the cell that GlnD senses through the glutamine level. Under low glutamine levels, catalyzes the conversion of the PII proteins and UTP to PII-UMP and PPi, while under higher glutamine levels, GlnD hydrolyzes PII-UMP to PII and UMP (deuridylylation). Thus, controls uridylylation state and activity of the PII proteins, and plays an important role in the regulation of nitrogen assimilation and metabolism.</text>
</comment>
<dbReference type="PANTHER" id="PTHR47320">
    <property type="entry name" value="BIFUNCTIONAL URIDYLYLTRANSFERASE/URIDYLYL-REMOVING ENZYME"/>
    <property type="match status" value="1"/>
</dbReference>
<dbReference type="CDD" id="cd05401">
    <property type="entry name" value="NT_GlnE_GlnD_like"/>
    <property type="match status" value="1"/>
</dbReference>
<feature type="domain" description="ACT" evidence="7">
    <location>
        <begin position="709"/>
        <end position="790"/>
    </location>
</feature>
<dbReference type="SUPFAM" id="SSF81891">
    <property type="entry name" value="Poly A polymerase C-terminal region-like"/>
    <property type="match status" value="1"/>
</dbReference>
<evidence type="ECO:0000259" key="7">
    <source>
        <dbReference type="PROSITE" id="PS51671"/>
    </source>
</evidence>